<name>A0ABX5XYH3_9BACT</name>
<feature type="compositionally biased region" description="Acidic residues" evidence="1">
    <location>
        <begin position="266"/>
        <end position="290"/>
    </location>
</feature>
<proteinExistence type="predicted"/>
<keyword evidence="2" id="KW-0472">Membrane</keyword>
<keyword evidence="4" id="KW-1185">Reference proteome</keyword>
<organism evidence="3 4">
    <name type="scientific">Stieleria magnilauensis</name>
    <dbReference type="NCBI Taxonomy" id="2527963"/>
    <lineage>
        <taxon>Bacteria</taxon>
        <taxon>Pseudomonadati</taxon>
        <taxon>Planctomycetota</taxon>
        <taxon>Planctomycetia</taxon>
        <taxon>Pirellulales</taxon>
        <taxon>Pirellulaceae</taxon>
        <taxon>Stieleria</taxon>
    </lineage>
</organism>
<dbReference type="Proteomes" id="UP000318081">
    <property type="component" value="Chromosome"/>
</dbReference>
<evidence type="ECO:0000313" key="4">
    <source>
        <dbReference type="Proteomes" id="UP000318081"/>
    </source>
</evidence>
<sequence>MSNFVDPQTPGSEPQVQSSGSGNGCLWGCLIAGGLFIGSILCAGFGGYWLISSQIAKYTSDTPVDLPTVEYSEEELAKLDARVESFREKLDAGETPEEDLVLTADDINALISKNEDLKGKVYVKIENNQVEGDVSIPLDKLPMGKGRYFNGSATFDVSMDGGVLIVTVDQAELNGEPVPEEFMQAMRQENLAKDVYKDPENAKFMSRFEDIRVEDDKFILRVKRGGEGGVQTNPMVEPADEATPDEATPDEVSEVEPAEAATGESETSDAEAETAEAETDEAETAEAASE</sequence>
<keyword evidence="2" id="KW-0812">Transmembrane</keyword>
<dbReference type="RefSeq" id="WP_145218561.1">
    <property type="nucleotide sequence ID" value="NZ_CP036432.1"/>
</dbReference>
<evidence type="ECO:0000256" key="2">
    <source>
        <dbReference type="SAM" id="Phobius"/>
    </source>
</evidence>
<feature type="region of interest" description="Disordered" evidence="1">
    <location>
        <begin position="224"/>
        <end position="290"/>
    </location>
</feature>
<protein>
    <submittedName>
        <fullName evidence="3">Uncharacterized protein</fullName>
    </submittedName>
</protein>
<accession>A0ABX5XYH3</accession>
<evidence type="ECO:0000313" key="3">
    <source>
        <dbReference type="EMBL" id="QDV87093.1"/>
    </source>
</evidence>
<feature type="region of interest" description="Disordered" evidence="1">
    <location>
        <begin position="1"/>
        <end position="20"/>
    </location>
</feature>
<gene>
    <name evidence="3" type="ORF">TBK1r_61210</name>
</gene>
<keyword evidence="2" id="KW-1133">Transmembrane helix</keyword>
<reference evidence="3 4" key="1">
    <citation type="submission" date="2019-02" db="EMBL/GenBank/DDBJ databases">
        <title>Deep-cultivation of Planctomycetes and their phenomic and genomic characterization uncovers novel biology.</title>
        <authorList>
            <person name="Wiegand S."/>
            <person name="Jogler M."/>
            <person name="Boedeker C."/>
            <person name="Pinto D."/>
            <person name="Vollmers J."/>
            <person name="Rivas-Marin E."/>
            <person name="Kohn T."/>
            <person name="Peeters S.H."/>
            <person name="Heuer A."/>
            <person name="Rast P."/>
            <person name="Oberbeckmann S."/>
            <person name="Bunk B."/>
            <person name="Jeske O."/>
            <person name="Meyerdierks A."/>
            <person name="Storesund J.E."/>
            <person name="Kallscheuer N."/>
            <person name="Luecker S."/>
            <person name="Lage O.M."/>
            <person name="Pohl T."/>
            <person name="Merkel B.J."/>
            <person name="Hornburger P."/>
            <person name="Mueller R.-W."/>
            <person name="Bruemmer F."/>
            <person name="Labrenz M."/>
            <person name="Spormann A.M."/>
            <person name="Op den Camp H."/>
            <person name="Overmann J."/>
            <person name="Amann R."/>
            <person name="Jetten M.S.M."/>
            <person name="Mascher T."/>
            <person name="Medema M.H."/>
            <person name="Devos D.P."/>
            <person name="Kaster A.-K."/>
            <person name="Ovreas L."/>
            <person name="Rohde M."/>
            <person name="Galperin M.Y."/>
            <person name="Jogler C."/>
        </authorList>
    </citation>
    <scope>NUCLEOTIDE SEQUENCE [LARGE SCALE GENOMIC DNA]</scope>
    <source>
        <strain evidence="3 4">TBK1r</strain>
    </source>
</reference>
<feature type="transmembrane region" description="Helical" evidence="2">
    <location>
        <begin position="25"/>
        <end position="51"/>
    </location>
</feature>
<dbReference type="EMBL" id="CP036432">
    <property type="protein sequence ID" value="QDV87093.1"/>
    <property type="molecule type" value="Genomic_DNA"/>
</dbReference>
<feature type="compositionally biased region" description="Acidic residues" evidence="1">
    <location>
        <begin position="238"/>
        <end position="257"/>
    </location>
</feature>
<evidence type="ECO:0000256" key="1">
    <source>
        <dbReference type="SAM" id="MobiDB-lite"/>
    </source>
</evidence>